<evidence type="ECO:0000256" key="1">
    <source>
        <dbReference type="ARBA" id="ARBA00022723"/>
    </source>
</evidence>
<evidence type="ECO:0000313" key="3">
    <source>
        <dbReference type="EMBL" id="SCE85998.1"/>
    </source>
</evidence>
<evidence type="ECO:0000313" key="4">
    <source>
        <dbReference type="Proteomes" id="UP000198253"/>
    </source>
</evidence>
<accession>A0A1C4VPX8</accession>
<dbReference type="Pfam" id="PF00403">
    <property type="entry name" value="HMA"/>
    <property type="match status" value="1"/>
</dbReference>
<dbReference type="Gene3D" id="3.30.70.100">
    <property type="match status" value="1"/>
</dbReference>
<dbReference type="InterPro" id="IPR036163">
    <property type="entry name" value="HMA_dom_sf"/>
</dbReference>
<organism evidence="3 4">
    <name type="scientific">Micromonospora echinospora</name>
    <name type="common">Micromonospora purpurea</name>
    <dbReference type="NCBI Taxonomy" id="1877"/>
    <lineage>
        <taxon>Bacteria</taxon>
        <taxon>Bacillati</taxon>
        <taxon>Actinomycetota</taxon>
        <taxon>Actinomycetes</taxon>
        <taxon>Micromonosporales</taxon>
        <taxon>Micromonosporaceae</taxon>
        <taxon>Micromonospora</taxon>
    </lineage>
</organism>
<dbReference type="PRINTS" id="PR00944">
    <property type="entry name" value="CUEXPORT"/>
</dbReference>
<dbReference type="InParanoid" id="A0A1C4VPX8"/>
<dbReference type="EMBL" id="LT607413">
    <property type="protein sequence ID" value="SCE85998.1"/>
    <property type="molecule type" value="Genomic_DNA"/>
</dbReference>
<dbReference type="PROSITE" id="PS50846">
    <property type="entry name" value="HMA_2"/>
    <property type="match status" value="1"/>
</dbReference>
<dbReference type="GO" id="GO:0005507">
    <property type="term" value="F:copper ion binding"/>
    <property type="evidence" value="ECO:0007669"/>
    <property type="project" value="InterPro"/>
</dbReference>
<dbReference type="SUPFAM" id="SSF55008">
    <property type="entry name" value="HMA, heavy metal-associated domain"/>
    <property type="match status" value="1"/>
</dbReference>
<sequence>MATKTYQVQGMTCGHCVSAVSSELGAVAGVTDVQVDLPSGQVTVTSDAPLETETVRAAVDEAGFELVGA</sequence>
<reference evidence="4" key="1">
    <citation type="submission" date="2016-06" db="EMBL/GenBank/DDBJ databases">
        <authorList>
            <person name="Varghese N."/>
            <person name="Submissions Spin"/>
        </authorList>
    </citation>
    <scope>NUCLEOTIDE SEQUENCE [LARGE SCALE GENOMIC DNA]</scope>
    <source>
        <strain evidence="4">DSM 43816</strain>
    </source>
</reference>
<dbReference type="InterPro" id="IPR000428">
    <property type="entry name" value="Cu-bd"/>
</dbReference>
<dbReference type="FunFam" id="3.30.70.100:FF:000001">
    <property type="entry name" value="ATPase copper transporting beta"/>
    <property type="match status" value="1"/>
</dbReference>
<evidence type="ECO:0000259" key="2">
    <source>
        <dbReference type="PROSITE" id="PS50846"/>
    </source>
</evidence>
<feature type="domain" description="HMA" evidence="2">
    <location>
        <begin position="2"/>
        <end position="67"/>
    </location>
</feature>
<dbReference type="PROSITE" id="PS01047">
    <property type="entry name" value="HMA_1"/>
    <property type="match status" value="1"/>
</dbReference>
<protein>
    <submittedName>
        <fullName evidence="3">Copper ion binding protein</fullName>
    </submittedName>
</protein>
<keyword evidence="4" id="KW-1185">Reference proteome</keyword>
<dbReference type="AlphaFoldDB" id="A0A1C4VPX8"/>
<dbReference type="OrthoDB" id="9813965at2"/>
<dbReference type="CDD" id="cd00371">
    <property type="entry name" value="HMA"/>
    <property type="match status" value="1"/>
</dbReference>
<dbReference type="RefSeq" id="WP_088980948.1">
    <property type="nucleotide sequence ID" value="NZ_LT607413.1"/>
</dbReference>
<dbReference type="GO" id="GO:0006825">
    <property type="term" value="P:copper ion transport"/>
    <property type="evidence" value="ECO:0007669"/>
    <property type="project" value="InterPro"/>
</dbReference>
<proteinExistence type="predicted"/>
<keyword evidence="1" id="KW-0479">Metal-binding</keyword>
<gene>
    <name evidence="3" type="ORF">GA0070618_1449</name>
</gene>
<name>A0A1C4VPX8_MICEC</name>
<dbReference type="InterPro" id="IPR017969">
    <property type="entry name" value="Heavy-metal-associated_CS"/>
</dbReference>
<dbReference type="InterPro" id="IPR006121">
    <property type="entry name" value="HMA_dom"/>
</dbReference>
<dbReference type="Proteomes" id="UP000198253">
    <property type="component" value="Chromosome I"/>
</dbReference>